<dbReference type="PANTHER" id="PTHR24369">
    <property type="entry name" value="ANTIGEN BSP, PUTATIVE-RELATED"/>
    <property type="match status" value="1"/>
</dbReference>
<keyword evidence="3" id="KW-0677">Repeat</keyword>
<dbReference type="InterPro" id="IPR050541">
    <property type="entry name" value="LRR_TM_domain-containing"/>
</dbReference>
<feature type="chain" id="PRO_5046972626" evidence="5">
    <location>
        <begin position="25"/>
        <end position="174"/>
    </location>
</feature>
<evidence type="ECO:0000256" key="1">
    <source>
        <dbReference type="ARBA" id="ARBA00022614"/>
    </source>
</evidence>
<dbReference type="Pfam" id="PF01462">
    <property type="entry name" value="LRRNT"/>
    <property type="match status" value="1"/>
</dbReference>
<dbReference type="Proteomes" id="UP001145742">
    <property type="component" value="Unassembled WGS sequence"/>
</dbReference>
<keyword evidence="4" id="KW-0325">Glycoprotein</keyword>
<gene>
    <name evidence="7" type="ORF">WISP_94108</name>
</gene>
<evidence type="ECO:0000256" key="4">
    <source>
        <dbReference type="ARBA" id="ARBA00023180"/>
    </source>
</evidence>
<proteinExistence type="predicted"/>
<protein>
    <submittedName>
        <fullName evidence="7">Slit 2 protein-like protein</fullName>
    </submittedName>
</protein>
<feature type="signal peptide" evidence="5">
    <location>
        <begin position="1"/>
        <end position="24"/>
    </location>
</feature>
<evidence type="ECO:0000256" key="3">
    <source>
        <dbReference type="ARBA" id="ARBA00022737"/>
    </source>
</evidence>
<evidence type="ECO:0000256" key="5">
    <source>
        <dbReference type="SAM" id="SignalP"/>
    </source>
</evidence>
<keyword evidence="8" id="KW-1185">Reference proteome</keyword>
<dbReference type="InterPro" id="IPR001611">
    <property type="entry name" value="Leu-rich_rpt"/>
</dbReference>
<dbReference type="SMART" id="SM00369">
    <property type="entry name" value="LRR_TYP"/>
    <property type="match status" value="2"/>
</dbReference>
<evidence type="ECO:0000256" key="2">
    <source>
        <dbReference type="ARBA" id="ARBA00022729"/>
    </source>
</evidence>
<sequence length="174" mass="18847">MMCGWGKLTLSLGLLLAMAGAVAPQPCPAQCSCSGSTVDCHGLALRGVPRNIPRNTERLDLNGNNITRITKTDFAGLRHLRVLQLMENKISTIERGAFQDLKELERLASKEHVAVQYMAGPIGKGLRYDLLCCVSLLHGTQSCISGGFQYASWQEDEKGQGIVVGIPAVIILRL</sequence>
<dbReference type="SUPFAM" id="SSF52058">
    <property type="entry name" value="L domain-like"/>
    <property type="match status" value="1"/>
</dbReference>
<evidence type="ECO:0000259" key="6">
    <source>
        <dbReference type="SMART" id="SM00013"/>
    </source>
</evidence>
<keyword evidence="2 5" id="KW-0732">Signal</keyword>
<evidence type="ECO:0000313" key="7">
    <source>
        <dbReference type="EMBL" id="KAJ7412913.1"/>
    </source>
</evidence>
<dbReference type="Gene3D" id="3.80.10.10">
    <property type="entry name" value="Ribonuclease Inhibitor"/>
    <property type="match status" value="1"/>
</dbReference>
<dbReference type="EMBL" id="WHWB01034189">
    <property type="protein sequence ID" value="KAJ7412913.1"/>
    <property type="molecule type" value="Genomic_DNA"/>
</dbReference>
<dbReference type="Pfam" id="PF13855">
    <property type="entry name" value="LRR_8"/>
    <property type="match status" value="1"/>
</dbReference>
<dbReference type="SMART" id="SM00013">
    <property type="entry name" value="LRRNT"/>
    <property type="match status" value="1"/>
</dbReference>
<accession>A0ABQ9D0R2</accession>
<name>A0ABQ9D0R2_9PASS</name>
<dbReference type="PANTHER" id="PTHR24369:SF196">
    <property type="entry name" value="RETICULON 4 RECEPTOR LIKE 1"/>
    <property type="match status" value="1"/>
</dbReference>
<reference evidence="7" key="1">
    <citation type="submission" date="2019-10" db="EMBL/GenBank/DDBJ databases">
        <authorList>
            <person name="Soares A.E.R."/>
            <person name="Aleixo A."/>
            <person name="Schneider P."/>
            <person name="Miyaki C.Y."/>
            <person name="Schneider M.P."/>
            <person name="Mello C."/>
            <person name="Vasconcelos A.T.R."/>
        </authorList>
    </citation>
    <scope>NUCLEOTIDE SEQUENCE</scope>
    <source>
        <tissue evidence="7">Muscle</tissue>
    </source>
</reference>
<organism evidence="7 8">
    <name type="scientific">Willisornis vidua</name>
    <name type="common">Xingu scale-backed antbird</name>
    <dbReference type="NCBI Taxonomy" id="1566151"/>
    <lineage>
        <taxon>Eukaryota</taxon>
        <taxon>Metazoa</taxon>
        <taxon>Chordata</taxon>
        <taxon>Craniata</taxon>
        <taxon>Vertebrata</taxon>
        <taxon>Euteleostomi</taxon>
        <taxon>Archelosauria</taxon>
        <taxon>Archosauria</taxon>
        <taxon>Dinosauria</taxon>
        <taxon>Saurischia</taxon>
        <taxon>Theropoda</taxon>
        <taxon>Coelurosauria</taxon>
        <taxon>Aves</taxon>
        <taxon>Neognathae</taxon>
        <taxon>Neoaves</taxon>
        <taxon>Telluraves</taxon>
        <taxon>Australaves</taxon>
        <taxon>Passeriformes</taxon>
        <taxon>Thamnophilidae</taxon>
        <taxon>Willisornis</taxon>
    </lineage>
</organism>
<keyword evidence="1" id="KW-0433">Leucine-rich repeat</keyword>
<comment type="caution">
    <text evidence="7">The sequence shown here is derived from an EMBL/GenBank/DDBJ whole genome shotgun (WGS) entry which is preliminary data.</text>
</comment>
<dbReference type="InterPro" id="IPR032675">
    <property type="entry name" value="LRR_dom_sf"/>
</dbReference>
<evidence type="ECO:0000313" key="8">
    <source>
        <dbReference type="Proteomes" id="UP001145742"/>
    </source>
</evidence>
<dbReference type="InterPro" id="IPR000372">
    <property type="entry name" value="LRRNT"/>
</dbReference>
<feature type="domain" description="LRRNT" evidence="6">
    <location>
        <begin position="26"/>
        <end position="58"/>
    </location>
</feature>
<dbReference type="InterPro" id="IPR003591">
    <property type="entry name" value="Leu-rich_rpt_typical-subtyp"/>
</dbReference>